<dbReference type="AlphaFoldDB" id="A0ABC8UX20"/>
<name>A0ABC8UX20_9AQUA</name>
<feature type="region of interest" description="Disordered" evidence="9">
    <location>
        <begin position="1"/>
        <end position="39"/>
    </location>
</feature>
<evidence type="ECO:0000256" key="3">
    <source>
        <dbReference type="ARBA" id="ARBA00022448"/>
    </source>
</evidence>
<keyword evidence="7 10" id="KW-0472">Membrane</keyword>
<protein>
    <recommendedName>
        <fullName evidence="13">Major facilitator superfamily (MFS) profile domain-containing protein</fullName>
    </recommendedName>
</protein>
<comment type="similarity">
    <text evidence="2">Belongs to the ABC transporter superfamily. ABCB family. Multidrug resistance exporter (TC 3.A.1.201) subfamily.</text>
</comment>
<dbReference type="Gene3D" id="1.20.1560.10">
    <property type="entry name" value="ABC transporter type 1, transmembrane domain"/>
    <property type="match status" value="1"/>
</dbReference>
<keyword evidence="5" id="KW-0677">Repeat</keyword>
<dbReference type="EMBL" id="CAUOFW020009390">
    <property type="protein sequence ID" value="CAK9185583.1"/>
    <property type="molecule type" value="Genomic_DNA"/>
</dbReference>
<dbReference type="PANTHER" id="PTHR43394">
    <property type="entry name" value="ATP-DEPENDENT PERMEASE MDL1, MITOCHONDRIAL"/>
    <property type="match status" value="1"/>
</dbReference>
<feature type="transmembrane region" description="Helical" evidence="10">
    <location>
        <begin position="100"/>
        <end position="121"/>
    </location>
</feature>
<evidence type="ECO:0000313" key="11">
    <source>
        <dbReference type="EMBL" id="CAK9185583.1"/>
    </source>
</evidence>
<accession>A0ABC8UX20</accession>
<evidence type="ECO:0000256" key="8">
    <source>
        <dbReference type="ARBA" id="ARBA00023180"/>
    </source>
</evidence>
<dbReference type="InterPro" id="IPR036640">
    <property type="entry name" value="ABC1_TM_sf"/>
</dbReference>
<dbReference type="Proteomes" id="UP001642360">
    <property type="component" value="Unassembled WGS sequence"/>
</dbReference>
<dbReference type="PANTHER" id="PTHR43394:SF16">
    <property type="entry name" value="ABC TRANSPORTER B FAMILY MEMBER 4-LIKE ISOFORM X1"/>
    <property type="match status" value="1"/>
</dbReference>
<evidence type="ECO:0000256" key="1">
    <source>
        <dbReference type="ARBA" id="ARBA00004141"/>
    </source>
</evidence>
<dbReference type="InterPro" id="IPR039421">
    <property type="entry name" value="Type_1_exporter"/>
</dbReference>
<organism evidence="11 12">
    <name type="scientific">Ilex paraguariensis</name>
    <name type="common">yerba mate</name>
    <dbReference type="NCBI Taxonomy" id="185542"/>
    <lineage>
        <taxon>Eukaryota</taxon>
        <taxon>Viridiplantae</taxon>
        <taxon>Streptophyta</taxon>
        <taxon>Embryophyta</taxon>
        <taxon>Tracheophyta</taxon>
        <taxon>Spermatophyta</taxon>
        <taxon>Magnoliopsida</taxon>
        <taxon>eudicotyledons</taxon>
        <taxon>Gunneridae</taxon>
        <taxon>Pentapetalae</taxon>
        <taxon>asterids</taxon>
        <taxon>campanulids</taxon>
        <taxon>Aquifoliales</taxon>
        <taxon>Aquifoliaceae</taxon>
        <taxon>Ilex</taxon>
    </lineage>
</organism>
<evidence type="ECO:0000313" key="12">
    <source>
        <dbReference type="Proteomes" id="UP001642360"/>
    </source>
</evidence>
<keyword evidence="8" id="KW-0325">Glycoprotein</keyword>
<sequence>MAEQNGRKANANMHEAAGHSLGLETEVQPSSGSQQDTKSTKTVPFTKLFSFADSTDCILMIVGFVGAVDNGICFPISSLLFGKLADSFGQNQNNKDVVGVVSKVALKYVYSAMGAGMAAFIRK</sequence>
<proteinExistence type="inferred from homology"/>
<feature type="compositionally biased region" description="Polar residues" evidence="9">
    <location>
        <begin position="27"/>
        <end position="39"/>
    </location>
</feature>
<comment type="subcellular location">
    <subcellularLocation>
        <location evidence="1">Membrane</location>
        <topology evidence="1">Multi-pass membrane protein</topology>
    </subcellularLocation>
</comment>
<evidence type="ECO:0000256" key="6">
    <source>
        <dbReference type="ARBA" id="ARBA00022989"/>
    </source>
</evidence>
<keyword evidence="12" id="KW-1185">Reference proteome</keyword>
<comment type="caution">
    <text evidence="11">The sequence shown here is derived from an EMBL/GenBank/DDBJ whole genome shotgun (WGS) entry which is preliminary data.</text>
</comment>
<dbReference type="GO" id="GO:0016020">
    <property type="term" value="C:membrane"/>
    <property type="evidence" value="ECO:0007669"/>
    <property type="project" value="UniProtKB-SubCell"/>
</dbReference>
<gene>
    <name evidence="11" type="ORF">ILEXP_LOCUS56002</name>
</gene>
<evidence type="ECO:0000256" key="4">
    <source>
        <dbReference type="ARBA" id="ARBA00022692"/>
    </source>
</evidence>
<keyword evidence="6 10" id="KW-1133">Transmembrane helix</keyword>
<evidence type="ECO:0000256" key="7">
    <source>
        <dbReference type="ARBA" id="ARBA00023136"/>
    </source>
</evidence>
<evidence type="ECO:0000256" key="9">
    <source>
        <dbReference type="SAM" id="MobiDB-lite"/>
    </source>
</evidence>
<evidence type="ECO:0000256" key="2">
    <source>
        <dbReference type="ARBA" id="ARBA00007577"/>
    </source>
</evidence>
<evidence type="ECO:0008006" key="13">
    <source>
        <dbReference type="Google" id="ProtNLM"/>
    </source>
</evidence>
<evidence type="ECO:0000256" key="5">
    <source>
        <dbReference type="ARBA" id="ARBA00022737"/>
    </source>
</evidence>
<keyword evidence="3" id="KW-0813">Transport</keyword>
<reference evidence="11 12" key="1">
    <citation type="submission" date="2024-02" db="EMBL/GenBank/DDBJ databases">
        <authorList>
            <person name="Vignale AGUSTIN F."/>
            <person name="Sosa J E."/>
            <person name="Modenutti C."/>
        </authorList>
    </citation>
    <scope>NUCLEOTIDE SEQUENCE [LARGE SCALE GENOMIC DNA]</scope>
</reference>
<evidence type="ECO:0000256" key="10">
    <source>
        <dbReference type="SAM" id="Phobius"/>
    </source>
</evidence>
<feature type="transmembrane region" description="Helical" evidence="10">
    <location>
        <begin position="57"/>
        <end position="80"/>
    </location>
</feature>
<keyword evidence="4 10" id="KW-0812">Transmembrane</keyword>